<dbReference type="AlphaFoldDB" id="A0AA87QBG4"/>
<dbReference type="EMBL" id="BAYX01000007">
    <property type="protein sequence ID" value="GAJ94139.1"/>
    <property type="molecule type" value="Genomic_DNA"/>
</dbReference>
<feature type="domain" description="N-acetyltransferase" evidence="3">
    <location>
        <begin position="12"/>
        <end position="171"/>
    </location>
</feature>
<dbReference type="Gene3D" id="3.40.630.30">
    <property type="match status" value="1"/>
</dbReference>
<keyword evidence="1" id="KW-0808">Transferase</keyword>
<dbReference type="InterPro" id="IPR000182">
    <property type="entry name" value="GNAT_dom"/>
</dbReference>
<dbReference type="InterPro" id="IPR016181">
    <property type="entry name" value="Acyl_CoA_acyltransferase"/>
</dbReference>
<evidence type="ECO:0000256" key="2">
    <source>
        <dbReference type="ARBA" id="ARBA00023315"/>
    </source>
</evidence>
<evidence type="ECO:0000259" key="3">
    <source>
        <dbReference type="PROSITE" id="PS51186"/>
    </source>
</evidence>
<dbReference type="Pfam" id="PF00583">
    <property type="entry name" value="Acetyltransf_1"/>
    <property type="match status" value="1"/>
</dbReference>
<dbReference type="Proteomes" id="UP000026941">
    <property type="component" value="Unassembled WGS sequence"/>
</dbReference>
<dbReference type="InterPro" id="IPR050832">
    <property type="entry name" value="Bact_Acetyltransf"/>
</dbReference>
<dbReference type="SUPFAM" id="SSF55729">
    <property type="entry name" value="Acyl-CoA N-acyltransferases (Nat)"/>
    <property type="match status" value="1"/>
</dbReference>
<gene>
    <name evidence="4" type="ORF">RRH01S_07_03410</name>
</gene>
<evidence type="ECO:0000256" key="1">
    <source>
        <dbReference type="ARBA" id="ARBA00022679"/>
    </source>
</evidence>
<comment type="caution">
    <text evidence="4">The sequence shown here is derived from an EMBL/GenBank/DDBJ whole genome shotgun (WGS) entry which is preliminary data.</text>
</comment>
<evidence type="ECO:0000313" key="4">
    <source>
        <dbReference type="EMBL" id="GAJ94139.1"/>
    </source>
</evidence>
<dbReference type="PANTHER" id="PTHR43877">
    <property type="entry name" value="AMINOALKYLPHOSPHONATE N-ACETYLTRANSFERASE-RELATED-RELATED"/>
    <property type="match status" value="1"/>
</dbReference>
<dbReference type="PROSITE" id="PS51186">
    <property type="entry name" value="GNAT"/>
    <property type="match status" value="1"/>
</dbReference>
<sequence>MEQRSIGPAEMIQIRPATADEAAEITNLLRQIATWLQHKGEPLWNPESFTTSLVQSGIERGDWILAKQGAILAGIVLRQTEDPEGWPDRKPGDAFYLHKLCVSRAFAGQGVSRKLIEWLSQSAHSLGHGYLRLDCAPRPALLNLYPSLGFKLVDQRLIGGHPTHRFERKIR</sequence>
<reference evidence="4 5" key="1">
    <citation type="submission" date="2014-05" db="EMBL/GenBank/DDBJ databases">
        <title>Whole genome shotgun sequence of Rhizobium rhizogenes NBRC 13257.</title>
        <authorList>
            <person name="Katano-Makiyama Y."/>
            <person name="Hosoyama A."/>
            <person name="Hashimoto M."/>
            <person name="Hosoyama Y."/>
            <person name="Noguchi M."/>
            <person name="Tsuchikane K."/>
            <person name="Kimura A."/>
            <person name="Ohji S."/>
            <person name="Ichikawa N."/>
            <person name="Yamazoe A."/>
            <person name="Fujita N."/>
        </authorList>
    </citation>
    <scope>NUCLEOTIDE SEQUENCE [LARGE SCALE GENOMIC DNA]</scope>
    <source>
        <strain evidence="4 5">NBRC 13257</strain>
    </source>
</reference>
<protein>
    <recommendedName>
        <fullName evidence="3">N-acetyltransferase domain-containing protein</fullName>
    </recommendedName>
</protein>
<proteinExistence type="predicted"/>
<name>A0AA87QBG4_RHIRH</name>
<dbReference type="GO" id="GO:0016747">
    <property type="term" value="F:acyltransferase activity, transferring groups other than amino-acyl groups"/>
    <property type="evidence" value="ECO:0007669"/>
    <property type="project" value="InterPro"/>
</dbReference>
<dbReference type="PANTHER" id="PTHR43877:SF2">
    <property type="entry name" value="AMINOALKYLPHOSPHONATE N-ACETYLTRANSFERASE-RELATED"/>
    <property type="match status" value="1"/>
</dbReference>
<accession>A0AA87QBG4</accession>
<keyword evidence="2" id="KW-0012">Acyltransferase</keyword>
<organism evidence="4 5">
    <name type="scientific">Rhizobium rhizogenes NBRC 13257</name>
    <dbReference type="NCBI Taxonomy" id="1220581"/>
    <lineage>
        <taxon>Bacteria</taxon>
        <taxon>Pseudomonadati</taxon>
        <taxon>Pseudomonadota</taxon>
        <taxon>Alphaproteobacteria</taxon>
        <taxon>Hyphomicrobiales</taxon>
        <taxon>Rhizobiaceae</taxon>
        <taxon>Rhizobium/Agrobacterium group</taxon>
        <taxon>Rhizobium</taxon>
    </lineage>
</organism>
<evidence type="ECO:0000313" key="5">
    <source>
        <dbReference type="Proteomes" id="UP000026941"/>
    </source>
</evidence>
<dbReference type="CDD" id="cd04301">
    <property type="entry name" value="NAT_SF"/>
    <property type="match status" value="1"/>
</dbReference>